<accession>A0A803QWC3</accession>
<dbReference type="EnsemblPlants" id="novel_model_2200_5bd9a17a">
    <property type="protein sequence ID" value="cds.novel_model_2200_5bd9a17a"/>
    <property type="gene ID" value="novel_gene_1176_5bd9a17a"/>
</dbReference>
<sequence length="97" mass="10757">MSTSTFSNLTCSNRWTKLIRLGTSLSKRFLLNLKTQLLTKPPGSPSSTTKSWILAFLALEITAKSGKSLFRDVSPIHTSSQNRIRSPFPTLKLTSSK</sequence>
<dbReference type="Proteomes" id="UP000596661">
    <property type="component" value="Chromosome 1"/>
</dbReference>
<evidence type="ECO:0000313" key="1">
    <source>
        <dbReference type="EnsemblPlants" id="cds.novel_model_2200_5bd9a17a"/>
    </source>
</evidence>
<name>A0A803QWC3_CANSA</name>
<organism evidence="1 2">
    <name type="scientific">Cannabis sativa</name>
    <name type="common">Hemp</name>
    <name type="synonym">Marijuana</name>
    <dbReference type="NCBI Taxonomy" id="3483"/>
    <lineage>
        <taxon>Eukaryota</taxon>
        <taxon>Viridiplantae</taxon>
        <taxon>Streptophyta</taxon>
        <taxon>Embryophyta</taxon>
        <taxon>Tracheophyta</taxon>
        <taxon>Spermatophyta</taxon>
        <taxon>Magnoliopsida</taxon>
        <taxon>eudicotyledons</taxon>
        <taxon>Gunneridae</taxon>
        <taxon>Pentapetalae</taxon>
        <taxon>rosids</taxon>
        <taxon>fabids</taxon>
        <taxon>Rosales</taxon>
        <taxon>Cannabaceae</taxon>
        <taxon>Cannabis</taxon>
    </lineage>
</organism>
<evidence type="ECO:0000313" key="2">
    <source>
        <dbReference type="Proteomes" id="UP000596661"/>
    </source>
</evidence>
<keyword evidence="2" id="KW-1185">Reference proteome</keyword>
<dbReference type="AlphaFoldDB" id="A0A803QWC3"/>
<dbReference type="EMBL" id="UZAU01000073">
    <property type="status" value="NOT_ANNOTATED_CDS"/>
    <property type="molecule type" value="Genomic_DNA"/>
</dbReference>
<dbReference type="Gramene" id="novel_model_2200_5bd9a17a">
    <property type="protein sequence ID" value="cds.novel_model_2200_5bd9a17a"/>
    <property type="gene ID" value="novel_gene_1176_5bd9a17a"/>
</dbReference>
<proteinExistence type="predicted"/>
<reference evidence="1" key="1">
    <citation type="submission" date="2018-11" db="EMBL/GenBank/DDBJ databases">
        <authorList>
            <person name="Grassa J C."/>
        </authorList>
    </citation>
    <scope>NUCLEOTIDE SEQUENCE [LARGE SCALE GENOMIC DNA]</scope>
</reference>
<reference evidence="1" key="2">
    <citation type="submission" date="2021-03" db="UniProtKB">
        <authorList>
            <consortium name="EnsemblPlants"/>
        </authorList>
    </citation>
    <scope>IDENTIFICATION</scope>
</reference>
<protein>
    <submittedName>
        <fullName evidence="1">Uncharacterized protein</fullName>
    </submittedName>
</protein>